<keyword evidence="1" id="KW-1133">Transmembrane helix</keyword>
<evidence type="ECO:0000313" key="2">
    <source>
        <dbReference type="EMBL" id="KAK7299825.1"/>
    </source>
</evidence>
<organism evidence="2 3">
    <name type="scientific">Clitoria ternatea</name>
    <name type="common">Butterfly pea</name>
    <dbReference type="NCBI Taxonomy" id="43366"/>
    <lineage>
        <taxon>Eukaryota</taxon>
        <taxon>Viridiplantae</taxon>
        <taxon>Streptophyta</taxon>
        <taxon>Embryophyta</taxon>
        <taxon>Tracheophyta</taxon>
        <taxon>Spermatophyta</taxon>
        <taxon>Magnoliopsida</taxon>
        <taxon>eudicotyledons</taxon>
        <taxon>Gunneridae</taxon>
        <taxon>Pentapetalae</taxon>
        <taxon>rosids</taxon>
        <taxon>fabids</taxon>
        <taxon>Fabales</taxon>
        <taxon>Fabaceae</taxon>
        <taxon>Papilionoideae</taxon>
        <taxon>50 kb inversion clade</taxon>
        <taxon>NPAAA clade</taxon>
        <taxon>indigoferoid/millettioid clade</taxon>
        <taxon>Phaseoleae</taxon>
        <taxon>Clitoria</taxon>
    </lineage>
</organism>
<evidence type="ECO:0000256" key="1">
    <source>
        <dbReference type="SAM" id="Phobius"/>
    </source>
</evidence>
<keyword evidence="1" id="KW-0812">Transmembrane</keyword>
<name>A0AAN9PHQ7_CLITE</name>
<dbReference type="EMBL" id="JAYKXN010000003">
    <property type="protein sequence ID" value="KAK7299825.1"/>
    <property type="molecule type" value="Genomic_DNA"/>
</dbReference>
<gene>
    <name evidence="2" type="ORF">RJT34_10653</name>
</gene>
<evidence type="ECO:0000313" key="3">
    <source>
        <dbReference type="Proteomes" id="UP001359559"/>
    </source>
</evidence>
<accession>A0AAN9PHQ7</accession>
<comment type="caution">
    <text evidence="2">The sequence shown here is derived from an EMBL/GenBank/DDBJ whole genome shotgun (WGS) entry which is preliminary data.</text>
</comment>
<protein>
    <submittedName>
        <fullName evidence="2">Uncharacterized protein</fullName>
    </submittedName>
</protein>
<reference evidence="2 3" key="1">
    <citation type="submission" date="2024-01" db="EMBL/GenBank/DDBJ databases">
        <title>The genomes of 5 underutilized Papilionoideae crops provide insights into root nodulation and disease resistance.</title>
        <authorList>
            <person name="Yuan L."/>
        </authorList>
    </citation>
    <scope>NUCLEOTIDE SEQUENCE [LARGE SCALE GENOMIC DNA]</scope>
    <source>
        <strain evidence="2">LY-2023</strain>
        <tissue evidence="2">Leaf</tissue>
    </source>
</reference>
<keyword evidence="1" id="KW-0472">Membrane</keyword>
<dbReference type="AlphaFoldDB" id="A0AAN9PHQ7"/>
<feature type="transmembrane region" description="Helical" evidence="1">
    <location>
        <begin position="41"/>
        <end position="61"/>
    </location>
</feature>
<keyword evidence="3" id="KW-1185">Reference proteome</keyword>
<proteinExistence type="predicted"/>
<sequence>MKPQKEQSICRYCSRARGTQQLRSAAPPISPFCFYTLSYKYFPYISAFYSSPSLFLVLSFVRTTLVTISGLQFSPHHSSLYITFIFKDLFF</sequence>
<dbReference type="Proteomes" id="UP001359559">
    <property type="component" value="Unassembled WGS sequence"/>
</dbReference>